<gene>
    <name evidence="1" type="ORF">KIN20_028101</name>
</gene>
<protein>
    <submittedName>
        <fullName evidence="1">Uncharacterized protein</fullName>
    </submittedName>
</protein>
<name>A0AAD5WEH4_PARTN</name>
<evidence type="ECO:0000313" key="1">
    <source>
        <dbReference type="EMBL" id="KAJ1367236.1"/>
    </source>
</evidence>
<keyword evidence="2" id="KW-1185">Reference proteome</keyword>
<feature type="non-terminal residue" evidence="1">
    <location>
        <position position="1"/>
    </location>
</feature>
<proteinExistence type="predicted"/>
<comment type="caution">
    <text evidence="1">The sequence shown here is derived from an EMBL/GenBank/DDBJ whole genome shotgun (WGS) entry which is preliminary data.</text>
</comment>
<organism evidence="1 2">
    <name type="scientific">Parelaphostrongylus tenuis</name>
    <name type="common">Meningeal worm</name>
    <dbReference type="NCBI Taxonomy" id="148309"/>
    <lineage>
        <taxon>Eukaryota</taxon>
        <taxon>Metazoa</taxon>
        <taxon>Ecdysozoa</taxon>
        <taxon>Nematoda</taxon>
        <taxon>Chromadorea</taxon>
        <taxon>Rhabditida</taxon>
        <taxon>Rhabditina</taxon>
        <taxon>Rhabditomorpha</taxon>
        <taxon>Strongyloidea</taxon>
        <taxon>Metastrongylidae</taxon>
        <taxon>Parelaphostrongylus</taxon>
    </lineage>
</organism>
<accession>A0AAD5WEH4</accession>
<dbReference type="AlphaFoldDB" id="A0AAD5WEH4"/>
<dbReference type="Proteomes" id="UP001196413">
    <property type="component" value="Unassembled WGS sequence"/>
</dbReference>
<evidence type="ECO:0000313" key="2">
    <source>
        <dbReference type="Proteomes" id="UP001196413"/>
    </source>
</evidence>
<dbReference type="EMBL" id="JAHQIW010005814">
    <property type="protein sequence ID" value="KAJ1367236.1"/>
    <property type="molecule type" value="Genomic_DNA"/>
</dbReference>
<reference evidence="1" key="1">
    <citation type="submission" date="2021-06" db="EMBL/GenBank/DDBJ databases">
        <title>Parelaphostrongylus tenuis whole genome reference sequence.</title>
        <authorList>
            <person name="Garwood T.J."/>
            <person name="Larsen P.A."/>
            <person name="Fountain-Jones N.M."/>
            <person name="Garbe J.R."/>
            <person name="Macchietto M.G."/>
            <person name="Kania S.A."/>
            <person name="Gerhold R.W."/>
            <person name="Richards J.E."/>
            <person name="Wolf T.M."/>
        </authorList>
    </citation>
    <scope>NUCLEOTIDE SEQUENCE</scope>
    <source>
        <strain evidence="1">MNPRO001-30</strain>
        <tissue evidence="1">Meninges</tissue>
    </source>
</reference>
<sequence length="122" mass="14026">MKGGTTAIARIDVKHLEKCQQKSTTAKTLRRGPICRFCDGPEQVLRPLKKAPVGFQSTENVKINAATYQQQVSRGLLKPWTAQHFDAGRILCFQQCELLRFRHCHRLSLVKSFFQTLWVRDI</sequence>